<organism evidence="1 2">
    <name type="scientific">Pluteus cervinus</name>
    <dbReference type="NCBI Taxonomy" id="181527"/>
    <lineage>
        <taxon>Eukaryota</taxon>
        <taxon>Fungi</taxon>
        <taxon>Dikarya</taxon>
        <taxon>Basidiomycota</taxon>
        <taxon>Agaricomycotina</taxon>
        <taxon>Agaricomycetes</taxon>
        <taxon>Agaricomycetidae</taxon>
        <taxon>Agaricales</taxon>
        <taxon>Pluteineae</taxon>
        <taxon>Pluteaceae</taxon>
        <taxon>Pluteus</taxon>
    </lineage>
</organism>
<reference evidence="1 2" key="1">
    <citation type="journal article" date="2019" name="Nat. Ecol. Evol.">
        <title>Megaphylogeny resolves global patterns of mushroom evolution.</title>
        <authorList>
            <person name="Varga T."/>
            <person name="Krizsan K."/>
            <person name="Foldi C."/>
            <person name="Dima B."/>
            <person name="Sanchez-Garcia M."/>
            <person name="Sanchez-Ramirez S."/>
            <person name="Szollosi G.J."/>
            <person name="Szarkandi J.G."/>
            <person name="Papp V."/>
            <person name="Albert L."/>
            <person name="Andreopoulos W."/>
            <person name="Angelini C."/>
            <person name="Antonin V."/>
            <person name="Barry K.W."/>
            <person name="Bougher N.L."/>
            <person name="Buchanan P."/>
            <person name="Buyck B."/>
            <person name="Bense V."/>
            <person name="Catcheside P."/>
            <person name="Chovatia M."/>
            <person name="Cooper J."/>
            <person name="Damon W."/>
            <person name="Desjardin D."/>
            <person name="Finy P."/>
            <person name="Geml J."/>
            <person name="Haridas S."/>
            <person name="Hughes K."/>
            <person name="Justo A."/>
            <person name="Karasinski D."/>
            <person name="Kautmanova I."/>
            <person name="Kiss B."/>
            <person name="Kocsube S."/>
            <person name="Kotiranta H."/>
            <person name="LaButti K.M."/>
            <person name="Lechner B.E."/>
            <person name="Liimatainen K."/>
            <person name="Lipzen A."/>
            <person name="Lukacs Z."/>
            <person name="Mihaltcheva S."/>
            <person name="Morgado L.N."/>
            <person name="Niskanen T."/>
            <person name="Noordeloos M.E."/>
            <person name="Ohm R.A."/>
            <person name="Ortiz-Santana B."/>
            <person name="Ovrebo C."/>
            <person name="Racz N."/>
            <person name="Riley R."/>
            <person name="Savchenko A."/>
            <person name="Shiryaev A."/>
            <person name="Soop K."/>
            <person name="Spirin V."/>
            <person name="Szebenyi C."/>
            <person name="Tomsovsky M."/>
            <person name="Tulloss R.E."/>
            <person name="Uehling J."/>
            <person name="Grigoriev I.V."/>
            <person name="Vagvolgyi C."/>
            <person name="Papp T."/>
            <person name="Martin F.M."/>
            <person name="Miettinen O."/>
            <person name="Hibbett D.S."/>
            <person name="Nagy L.G."/>
        </authorList>
    </citation>
    <scope>NUCLEOTIDE SEQUENCE [LARGE SCALE GENOMIC DNA]</scope>
    <source>
        <strain evidence="1 2">NL-1719</strain>
    </source>
</reference>
<accession>A0ACD3AF78</accession>
<name>A0ACD3AF78_9AGAR</name>
<dbReference type="Proteomes" id="UP000308600">
    <property type="component" value="Unassembled WGS sequence"/>
</dbReference>
<evidence type="ECO:0000313" key="1">
    <source>
        <dbReference type="EMBL" id="TFK64553.1"/>
    </source>
</evidence>
<protein>
    <submittedName>
        <fullName evidence="1">Uncharacterized protein</fullName>
    </submittedName>
</protein>
<keyword evidence="2" id="KW-1185">Reference proteome</keyword>
<dbReference type="EMBL" id="ML208470">
    <property type="protein sequence ID" value="TFK64553.1"/>
    <property type="molecule type" value="Genomic_DNA"/>
</dbReference>
<evidence type="ECO:0000313" key="2">
    <source>
        <dbReference type="Proteomes" id="UP000308600"/>
    </source>
</evidence>
<sequence length="310" mass="34324">MSSSISLGKPSFDDSLGALLVGGLVAMALWGVTCMQTYTHFTRKSTDRPAFRVMIAFLSALDTFDSALNAHILYYYMVTHFLDPLALLVPIWSFSAHVGVTTISVFIIRTMFALRAYRLSNRNLVLMTWIMTISITDLVVGTYITIRAFRMDTFMGLKDLSNFMYFNFAAATLTDLSIAVSLCYLLHKSRTGFMRTDSLISVLIMYAVNTGVIVAVDASLGLVAYVTMPKNLIFFAFYLLLSKLYLNSYLAGLNARETLRDRFQMGDPISVHSQFTPMNLGSNSSFPSIKSGGSRKGIAVHTVITSDSVV</sequence>
<proteinExistence type="predicted"/>
<gene>
    <name evidence="1" type="ORF">BDN72DRAFT_261893</name>
</gene>